<dbReference type="EMBL" id="BK015383">
    <property type="protein sequence ID" value="DAE04061.1"/>
    <property type="molecule type" value="Genomic_DNA"/>
</dbReference>
<reference evidence="1" key="1">
    <citation type="journal article" date="2021" name="Proc. Natl. Acad. Sci. U.S.A.">
        <title>A Catalog of Tens of Thousands of Viruses from Human Metagenomes Reveals Hidden Associations with Chronic Diseases.</title>
        <authorList>
            <person name="Tisza M.J."/>
            <person name="Buck C.B."/>
        </authorList>
    </citation>
    <scope>NUCLEOTIDE SEQUENCE</scope>
    <source>
        <strain evidence="1">CtGBP5</strain>
    </source>
</reference>
<proteinExistence type="predicted"/>
<accession>A0A8S5PBS2</accession>
<name>A0A8S5PBS2_9CAUD</name>
<protein>
    <submittedName>
        <fullName evidence="1">Uncharacterized protein</fullName>
    </submittedName>
</protein>
<evidence type="ECO:0000313" key="1">
    <source>
        <dbReference type="EMBL" id="DAE04061.1"/>
    </source>
</evidence>
<organism evidence="1">
    <name type="scientific">Myoviridae sp. ctGBP5</name>
    <dbReference type="NCBI Taxonomy" id="2825071"/>
    <lineage>
        <taxon>Viruses</taxon>
        <taxon>Duplodnaviria</taxon>
        <taxon>Heunggongvirae</taxon>
        <taxon>Uroviricota</taxon>
        <taxon>Caudoviricetes</taxon>
    </lineage>
</organism>
<sequence length="34" mass="3972">MPEKKILAHIKQKGLWNSKKLFSLLSIVISHRNL</sequence>